<name>A0A2N0S9E5_9GLOM</name>
<evidence type="ECO:0000256" key="1">
    <source>
        <dbReference type="SAM" id="MobiDB-lite"/>
    </source>
</evidence>
<feature type="region of interest" description="Disordered" evidence="1">
    <location>
        <begin position="90"/>
        <end position="114"/>
    </location>
</feature>
<gene>
    <name evidence="2" type="ORF">RhiirA1_438444</name>
</gene>
<dbReference type="EMBL" id="LLXH01000137">
    <property type="protein sequence ID" value="PKC72159.1"/>
    <property type="molecule type" value="Genomic_DNA"/>
</dbReference>
<evidence type="ECO:0000313" key="2">
    <source>
        <dbReference type="EMBL" id="PKC72159.1"/>
    </source>
</evidence>
<dbReference type="VEuPathDB" id="FungiDB:FUN_002611"/>
<dbReference type="VEuPathDB" id="FungiDB:RhiirA1_438444"/>
<reference evidence="2 3" key="2">
    <citation type="submission" date="2017-10" db="EMBL/GenBank/DDBJ databases">
        <title>Genome analyses suggest a sexual origin of heterokaryosis in a supposedly ancient asexual fungus.</title>
        <authorList>
            <person name="Corradi N."/>
            <person name="Sedzielewska K."/>
            <person name="Noel J."/>
            <person name="Charron P."/>
            <person name="Farinelli L."/>
            <person name="Marton T."/>
            <person name="Kruger M."/>
            <person name="Pelin A."/>
            <person name="Brachmann A."/>
            <person name="Corradi N."/>
        </authorList>
    </citation>
    <scope>NUCLEOTIDE SEQUENCE [LARGE SCALE GENOMIC DNA]</scope>
    <source>
        <strain evidence="2 3">A1</strain>
    </source>
</reference>
<evidence type="ECO:0000313" key="3">
    <source>
        <dbReference type="Proteomes" id="UP000232688"/>
    </source>
</evidence>
<dbReference type="Proteomes" id="UP000232688">
    <property type="component" value="Unassembled WGS sequence"/>
</dbReference>
<reference evidence="2 3" key="1">
    <citation type="submission" date="2017-10" db="EMBL/GenBank/DDBJ databases">
        <title>Extensive intraspecific genome diversity in a model arbuscular mycorrhizal fungus.</title>
        <authorList>
            <person name="Chen E.C.H."/>
            <person name="Morin E."/>
            <person name="Baudet D."/>
            <person name="Noel J."/>
            <person name="Ndikumana S."/>
            <person name="Charron P."/>
            <person name="St-Onge C."/>
            <person name="Giorgi J."/>
            <person name="Grigoriev I.V."/>
            <person name="Roux C."/>
            <person name="Martin F.M."/>
            <person name="Corradi N."/>
        </authorList>
    </citation>
    <scope>NUCLEOTIDE SEQUENCE [LARGE SCALE GENOMIC DNA]</scope>
    <source>
        <strain evidence="2 3">A1</strain>
    </source>
</reference>
<comment type="caution">
    <text evidence="2">The sequence shown here is derived from an EMBL/GenBank/DDBJ whole genome shotgun (WGS) entry which is preliminary data.</text>
</comment>
<accession>A0A2N0S9E5</accession>
<dbReference type="AlphaFoldDB" id="A0A2N0S9E5"/>
<protein>
    <submittedName>
        <fullName evidence="2">Uncharacterized protein</fullName>
    </submittedName>
</protein>
<sequence length="114" mass="12847">MPTCSDNDGKEIFIGYMKTPLIREVNKKRHQCYPTVWFDRQLAFAFDFEPGDSGGFLHAAIAAWITEHFSVTDMKIIYFTQCCDGDWDMSLDGTGQDSPGLGQDVVDVQDKNSL</sequence>
<organism evidence="2 3">
    <name type="scientific">Rhizophagus irregularis</name>
    <dbReference type="NCBI Taxonomy" id="588596"/>
    <lineage>
        <taxon>Eukaryota</taxon>
        <taxon>Fungi</taxon>
        <taxon>Fungi incertae sedis</taxon>
        <taxon>Mucoromycota</taxon>
        <taxon>Glomeromycotina</taxon>
        <taxon>Glomeromycetes</taxon>
        <taxon>Glomerales</taxon>
        <taxon>Glomeraceae</taxon>
        <taxon>Rhizophagus</taxon>
    </lineage>
</organism>
<proteinExistence type="predicted"/>